<name>C8ZHL7_YEAS8</name>
<dbReference type="Proteomes" id="UP000000286">
    <property type="component" value="Chromosome XV"/>
</dbReference>
<dbReference type="HOGENOM" id="CLU_2400924_0_0_1"/>
<proteinExistence type="predicted"/>
<gene>
    <name evidence="1" type="ORF">EC1118_1O4_0716g</name>
</gene>
<dbReference type="AlphaFoldDB" id="C8ZHL7"/>
<accession>C8ZHL7</accession>
<evidence type="ECO:0000313" key="2">
    <source>
        <dbReference type="Proteomes" id="UP000000286"/>
    </source>
</evidence>
<dbReference type="EMBL" id="FN394216">
    <property type="protein sequence ID" value="CAY86192.1"/>
    <property type="molecule type" value="Genomic_DNA"/>
</dbReference>
<protein>
    <submittedName>
        <fullName evidence="1">EC1118_1O4_0716p</fullName>
    </submittedName>
</protein>
<organism evidence="1 2">
    <name type="scientific">Saccharomyces cerevisiae (strain Lalvin EC1118 / Prise de mousse)</name>
    <name type="common">Baker's yeast</name>
    <dbReference type="NCBI Taxonomy" id="643680"/>
    <lineage>
        <taxon>Eukaryota</taxon>
        <taxon>Fungi</taxon>
        <taxon>Dikarya</taxon>
        <taxon>Ascomycota</taxon>
        <taxon>Saccharomycotina</taxon>
        <taxon>Saccharomycetes</taxon>
        <taxon>Saccharomycetales</taxon>
        <taxon>Saccharomycetaceae</taxon>
        <taxon>Saccharomyces</taxon>
    </lineage>
</organism>
<sequence>MQSMISSSEHENLTCKYWPVSFLASWCENGSGTLMQKDGSLLYAVKNFSHIFEKKFFIPIYRNSEVRRHRNTIVLLHYFFSVKLQFRILYHCI</sequence>
<evidence type="ECO:0000313" key="1">
    <source>
        <dbReference type="EMBL" id="CAY86192.1"/>
    </source>
</evidence>
<reference evidence="1 2" key="1">
    <citation type="journal article" date="2009" name="Proc. Natl. Acad. Sci. U.S.A.">
        <title>Eukaryote-to-eukaryote gene transfer events revealed by the genome sequence of the wine yeast Saccharomyces cerevisiae EC1118.</title>
        <authorList>
            <person name="Novo M."/>
            <person name="Bigey F."/>
            <person name="Beyne E."/>
            <person name="Galeote V."/>
            <person name="Gavory F."/>
            <person name="Mallet S."/>
            <person name="Cambot B."/>
            <person name="Legras J.L."/>
            <person name="Wincker P."/>
            <person name="Casaregola S."/>
            <person name="Dequin S."/>
        </authorList>
    </citation>
    <scope>NUCLEOTIDE SEQUENCE [LARGE SCALE GENOMIC DNA]</scope>
    <source>
        <strain evidence="2">Lalvin EC1118 / Prise de mousse</strain>
    </source>
</reference>